<organism evidence="2 3">
    <name type="scientific">Crenothrix polyspora</name>
    <dbReference type="NCBI Taxonomy" id="360316"/>
    <lineage>
        <taxon>Bacteria</taxon>
        <taxon>Pseudomonadati</taxon>
        <taxon>Pseudomonadota</taxon>
        <taxon>Gammaproteobacteria</taxon>
        <taxon>Methylococcales</taxon>
        <taxon>Crenotrichaceae</taxon>
        <taxon>Crenothrix</taxon>
    </lineage>
</organism>
<evidence type="ECO:0000313" key="3">
    <source>
        <dbReference type="Proteomes" id="UP000195442"/>
    </source>
</evidence>
<keyword evidence="1" id="KW-1133">Transmembrane helix</keyword>
<feature type="transmembrane region" description="Helical" evidence="1">
    <location>
        <begin position="21"/>
        <end position="45"/>
    </location>
</feature>
<reference evidence="3" key="1">
    <citation type="submission" date="2017-02" db="EMBL/GenBank/DDBJ databases">
        <authorList>
            <person name="Daims H."/>
        </authorList>
    </citation>
    <scope>NUCLEOTIDE SEQUENCE [LARGE SCALE GENOMIC DNA]</scope>
</reference>
<dbReference type="AlphaFoldDB" id="A0A1R4HHR3"/>
<keyword evidence="1" id="KW-0812">Transmembrane</keyword>
<dbReference type="EMBL" id="FUKJ01000420">
    <property type="protein sequence ID" value="SJM95420.1"/>
    <property type="molecule type" value="Genomic_DNA"/>
</dbReference>
<dbReference type="RefSeq" id="WP_256969629.1">
    <property type="nucleotide sequence ID" value="NZ_FUKJ01000420.1"/>
</dbReference>
<evidence type="ECO:0000256" key="1">
    <source>
        <dbReference type="SAM" id="Phobius"/>
    </source>
</evidence>
<keyword evidence="1" id="KW-0472">Membrane</keyword>
<keyword evidence="3" id="KW-1185">Reference proteome</keyword>
<dbReference type="Proteomes" id="UP000195442">
    <property type="component" value="Unassembled WGS sequence"/>
</dbReference>
<proteinExistence type="predicted"/>
<sequence>MHRVQMKKKAWISQNKPTLKLKRFIISLACIVIMPGCSSLFFGGYGANGLSHEEFVRYVEAVFRLQNRMTSEMMLLSEDESAYPVLLQAEQQMHNMCASLNEYVSRDIDGLYKGLLLRRRVEDSAMDCDKAAHDLGALLKKP</sequence>
<gene>
    <name evidence="2" type="ORF">CRENPOLYSF2_560004</name>
</gene>
<evidence type="ECO:0000313" key="2">
    <source>
        <dbReference type="EMBL" id="SJM95420.1"/>
    </source>
</evidence>
<accession>A0A1R4HHR3</accession>
<name>A0A1R4HHR3_9GAMM</name>
<protein>
    <submittedName>
        <fullName evidence="2">Uncharacterized protein</fullName>
    </submittedName>
</protein>